<keyword evidence="1" id="KW-0547">Nucleotide-binding</keyword>
<dbReference type="PANTHER" id="PTHR12131">
    <property type="entry name" value="ATP-DEPENDENT RNA AND DNA HELICASE"/>
    <property type="match status" value="1"/>
</dbReference>
<dbReference type="SMART" id="SM00490">
    <property type="entry name" value="HELICc"/>
    <property type="match status" value="1"/>
</dbReference>
<dbReference type="InterPro" id="IPR036365">
    <property type="entry name" value="PGBD-like_sf"/>
</dbReference>
<evidence type="ECO:0000313" key="8">
    <source>
        <dbReference type="EMBL" id="OUS42654.1"/>
    </source>
</evidence>
<feature type="compositionally biased region" description="Polar residues" evidence="5">
    <location>
        <begin position="27"/>
        <end position="43"/>
    </location>
</feature>
<dbReference type="GO" id="GO:0070478">
    <property type="term" value="P:nuclear-transcribed mRNA catabolic process, 3'-5' exonucleolytic nonsense-mediated decay"/>
    <property type="evidence" value="ECO:0007669"/>
    <property type="project" value="TreeGrafter"/>
</dbReference>
<dbReference type="Gene3D" id="3.40.50.300">
    <property type="entry name" value="P-loop containing nucleotide triphosphate hydrolases"/>
    <property type="match status" value="2"/>
</dbReference>
<evidence type="ECO:0000259" key="7">
    <source>
        <dbReference type="PROSITE" id="PS51194"/>
    </source>
</evidence>
<dbReference type="SUPFAM" id="SSF52540">
    <property type="entry name" value="P-loop containing nucleoside triphosphate hydrolases"/>
    <property type="match status" value="1"/>
</dbReference>
<dbReference type="InterPro" id="IPR040801">
    <property type="entry name" value="Ski2_N"/>
</dbReference>
<feature type="compositionally biased region" description="Gly residues" evidence="5">
    <location>
        <begin position="1007"/>
        <end position="1026"/>
    </location>
</feature>
<gene>
    <name evidence="8" type="ORF">BE221DRAFT_196036</name>
</gene>
<dbReference type="InterPro" id="IPR011545">
    <property type="entry name" value="DEAD/DEAH_box_helicase_dom"/>
</dbReference>
<dbReference type="GO" id="GO:0003676">
    <property type="term" value="F:nucleic acid binding"/>
    <property type="evidence" value="ECO:0007669"/>
    <property type="project" value="InterPro"/>
</dbReference>
<feature type="domain" description="Helicase C-terminal" evidence="7">
    <location>
        <begin position="1056"/>
        <end position="1254"/>
    </location>
</feature>
<evidence type="ECO:0000256" key="5">
    <source>
        <dbReference type="SAM" id="MobiDB-lite"/>
    </source>
</evidence>
<dbReference type="Pfam" id="PF08148">
    <property type="entry name" value="DSHCT"/>
    <property type="match status" value="1"/>
</dbReference>
<dbReference type="Pfam" id="PF01471">
    <property type="entry name" value="PG_binding_1"/>
    <property type="match status" value="2"/>
</dbReference>
<evidence type="ECO:0000259" key="6">
    <source>
        <dbReference type="PROSITE" id="PS51192"/>
    </source>
</evidence>
<dbReference type="CDD" id="cd18795">
    <property type="entry name" value="SF2_C_Ski2"/>
    <property type="match status" value="1"/>
</dbReference>
<sequence>MLLATRSFTTVAATARAWSERRRPTAVPTSTRRSSTVPLSTTGSRACDARFGRGAIALRTSTIARGRKNDEFRRALLQEFRALTEEVRALRTEVGALRAGGTIVAGQSASDGAAKTEASEADMMAMLGLGGGDAGTATAPAGESQSAPLLDVNEWRGDGTDRSSEWPMVKQNEDDIYLMVLIHGKLVDAGFWVGEDDSDDMYFGATTKEALLYFQAQNGLTETGLVDDETWRALLGEEQYRWGPPPGAIAFDETEFQAVAATTVKTEEKNEEKMANPDHFMAEEDYAPDEYDPFADDDEYTHEPQGPSFEMSKGKRQHKWPILREDDGGMEVHKMQVLLAEQGYDSGEDDMEYWYFGSTTSNALMTFQAVKRLPESGITDIKTWCALLGVEDLEDSPAETLARVGDGDYPNDLSRSDSVFLLASGDVFAVRCDDANVDALERVPRRAGRVDSKLLAQSANVFCDDTRARQERALDDDLTTSVRTVSMARVGAQTRAITPSDADGTVAPCAPTPMLHDTDAYDVHSKPTPSDDWAGFERSKSVDRDWVELELGVEGAAGDSSSLMRTPAPQGDFVRGSFGQVPFTPGGEGWEAAARESAAKRVELADRAGRAWLEEFEAGVYIASSNLPNTLPGMRDMFALDCGMKKMEIELEKLTVMDDEELPMSYDDLFIDALRSAARPMESSSDEEESETEEEEEEEETADAEVYEVVIEGETEVEALLNGTKSIIAAQKRHKSRKQAGETWAVMERFPDVHEAYRQEVPEPAHDFPFELDEFQKEAIVHLEKSENVFVAAHTSAGKTVVAEYAFALATKHCTRAIYTSPIKTISNQKFRDFGSKFDVGLLTGDVQIRPEAACLIMTTEILRSMLYRGADLIRDVEWVIFDEVHYVNDAERGVVWEEVIIMLPAHVGLILLSATVPNVFEFADWVGRTKRKKIFVTSTKKRPVPLEHCIYFGGDKEKDFYKVGEHEAFLPSGYKIASEAFKKKQLGTKAATGTPANAQAAKQVAGRGGRGVTQPGRGGRAGGRSGTPNVSAGRGSSSGPNAGRDKNMWVELIRNLERRDLLPMVIFAFSKKRCDTLVDSLTSMDLTSSSEKHEIHIFCERALSRLSAPDRKLPQVLRVRELLRRGLGVHHAGLLPIVKEIVEMLFCRGLLKVLYCTETFAMGVNAPARCVCFQSLRKHDGQDFRGLLTGEYTQMAGRAGRRGLDTVGTVILAAWDNFPQELELRQLLSGQATKLQSQFRLTYGMILNLMRVEDLRVEDMLARSFAEFHAQRSSIDRRGELAVDMAALRKVESLIEVEAQLLPTEWQRAVEWDEYTRKIAQSGEHVREIIMTSRGAQNALVAGRILLIAPEGEGNKSDGLPRGGVAKHCILLRTVTSVTSGKAFVVLAPCPECHAAYGDSDLLADATETNELKPLQKDELDDDDFFSMSAKTTGKREHESSNKPPEGLPWFKQAAGIDYIVASVPETAVLAITTSRLNVDAGAILDSKSPSGEASRTLLALEKLSNESVFGALHPLKDLKIADIVAVEACQHHFDLVKDAPPKPTASAQKLREWSALLRAKHILTWRVSDLEFGLSDANLQQMPDFEARVAVLQRMGYLDENRTITLKGRVACEISTGDELVGTEIIFAGVLGDIPFEEAVALLAALVFQEKNASPPSLEGSLKEACERAKELAFAAGELQLAHGIQIAPDELCTNGREARSLQTFVG</sequence>
<dbReference type="PROSITE" id="PS51194">
    <property type="entry name" value="HELICASE_CTER"/>
    <property type="match status" value="1"/>
</dbReference>
<dbReference type="Pfam" id="PF00270">
    <property type="entry name" value="DEAD"/>
    <property type="match status" value="1"/>
</dbReference>
<name>A0A1Y5I395_OSTTA</name>
<dbReference type="InterPro" id="IPR002477">
    <property type="entry name" value="Peptidoglycan-bd-like"/>
</dbReference>
<dbReference type="GO" id="GO:0055087">
    <property type="term" value="C:Ski complex"/>
    <property type="evidence" value="ECO:0007669"/>
    <property type="project" value="TreeGrafter"/>
</dbReference>
<dbReference type="PANTHER" id="PTHR12131:SF24">
    <property type="entry name" value="DEXH-BOX ATP-DEPENDENT RNA HELICASE DEXH11"/>
    <property type="match status" value="1"/>
</dbReference>
<feature type="region of interest" description="Disordered" evidence="5">
    <location>
        <begin position="678"/>
        <end position="706"/>
    </location>
</feature>
<evidence type="ECO:0000256" key="2">
    <source>
        <dbReference type="ARBA" id="ARBA00022801"/>
    </source>
</evidence>
<feature type="region of interest" description="Disordered" evidence="5">
    <location>
        <begin position="989"/>
        <end position="1045"/>
    </location>
</feature>
<dbReference type="eggNOG" id="KOG0947">
    <property type="taxonomic scope" value="Eukaryota"/>
</dbReference>
<feature type="compositionally biased region" description="Low complexity" evidence="5">
    <location>
        <begin position="991"/>
        <end position="1002"/>
    </location>
</feature>
<dbReference type="InterPro" id="IPR050699">
    <property type="entry name" value="RNA-DNA_Helicase"/>
</dbReference>
<dbReference type="SUPFAM" id="SSF47090">
    <property type="entry name" value="PGBD-like"/>
    <property type="match status" value="2"/>
</dbReference>
<proteinExistence type="predicted"/>
<dbReference type="Gene3D" id="1.10.101.10">
    <property type="entry name" value="PGBD-like superfamily/PGBD"/>
    <property type="match status" value="2"/>
</dbReference>
<dbReference type="FunFam" id="3.40.50.300:FF:000354">
    <property type="entry name" value="ATP-dependent RNA helicase SKI2"/>
    <property type="match status" value="1"/>
</dbReference>
<keyword evidence="2" id="KW-0378">Hydrolase</keyword>
<dbReference type="SMART" id="SM01142">
    <property type="entry name" value="DSHCT"/>
    <property type="match status" value="1"/>
</dbReference>
<protein>
    <submittedName>
        <fullName evidence="8">Putative helicase SKI2W</fullName>
    </submittedName>
</protein>
<dbReference type="InterPro" id="IPR012961">
    <property type="entry name" value="Ski2/MTR4_C"/>
</dbReference>
<accession>A0A1Y5I395</accession>
<dbReference type="InterPro" id="IPR036366">
    <property type="entry name" value="PGBDSf"/>
</dbReference>
<dbReference type="GO" id="GO:0016787">
    <property type="term" value="F:hydrolase activity"/>
    <property type="evidence" value="ECO:0007669"/>
    <property type="project" value="UniProtKB-KW"/>
</dbReference>
<keyword evidence="3 8" id="KW-0347">Helicase</keyword>
<dbReference type="PROSITE" id="PS51192">
    <property type="entry name" value="HELICASE_ATP_BIND_1"/>
    <property type="match status" value="1"/>
</dbReference>
<dbReference type="Gene3D" id="1.10.3380.30">
    <property type="match status" value="2"/>
</dbReference>
<dbReference type="GO" id="GO:0005524">
    <property type="term" value="F:ATP binding"/>
    <property type="evidence" value="ECO:0007669"/>
    <property type="project" value="UniProtKB-KW"/>
</dbReference>
<dbReference type="InterPro" id="IPR027417">
    <property type="entry name" value="P-loop_NTPase"/>
</dbReference>
<dbReference type="Proteomes" id="UP000195557">
    <property type="component" value="Unassembled WGS sequence"/>
</dbReference>
<dbReference type="EMBL" id="KZ155838">
    <property type="protein sequence ID" value="OUS42654.1"/>
    <property type="molecule type" value="Genomic_DNA"/>
</dbReference>
<dbReference type="GO" id="GO:0004386">
    <property type="term" value="F:helicase activity"/>
    <property type="evidence" value="ECO:0007669"/>
    <property type="project" value="UniProtKB-KW"/>
</dbReference>
<evidence type="ECO:0000256" key="1">
    <source>
        <dbReference type="ARBA" id="ARBA00022741"/>
    </source>
</evidence>
<reference evidence="8" key="1">
    <citation type="submission" date="2017-04" db="EMBL/GenBank/DDBJ databases">
        <title>Population genomics of picophytoplankton unveils novel chromosome hypervariability.</title>
        <authorList>
            <consortium name="DOE Joint Genome Institute"/>
            <person name="Blanc-Mathieu R."/>
            <person name="Krasovec M."/>
            <person name="Hebrard M."/>
            <person name="Yau S."/>
            <person name="Desgranges E."/>
            <person name="Martin J."/>
            <person name="Schackwitz W."/>
            <person name="Kuo A."/>
            <person name="Salin G."/>
            <person name="Donnadieu C."/>
            <person name="Desdevises Y."/>
            <person name="Sanchez-Ferandin S."/>
            <person name="Moreau H."/>
            <person name="Rivals E."/>
            <person name="Grigoriev I.V."/>
            <person name="Grimsley N."/>
            <person name="Eyre-Walker A."/>
            <person name="Piganeau G."/>
        </authorList>
    </citation>
    <scope>NUCLEOTIDE SEQUENCE [LARGE SCALE GENOMIC DNA]</scope>
    <source>
        <strain evidence="8">RCC 1115</strain>
    </source>
</reference>
<dbReference type="InterPro" id="IPR001650">
    <property type="entry name" value="Helicase_C-like"/>
</dbReference>
<evidence type="ECO:0000256" key="3">
    <source>
        <dbReference type="ARBA" id="ARBA00022806"/>
    </source>
</evidence>
<feature type="region of interest" description="Disordered" evidence="5">
    <location>
        <begin position="19"/>
        <end position="43"/>
    </location>
</feature>
<evidence type="ECO:0000256" key="4">
    <source>
        <dbReference type="ARBA" id="ARBA00022840"/>
    </source>
</evidence>
<keyword evidence="4" id="KW-0067">ATP-binding</keyword>
<feature type="compositionally biased region" description="Polar residues" evidence="5">
    <location>
        <begin position="1028"/>
        <end position="1041"/>
    </location>
</feature>
<organism evidence="8">
    <name type="scientific">Ostreococcus tauri</name>
    <name type="common">Marine green alga</name>
    <dbReference type="NCBI Taxonomy" id="70448"/>
    <lineage>
        <taxon>Eukaryota</taxon>
        <taxon>Viridiplantae</taxon>
        <taxon>Chlorophyta</taxon>
        <taxon>Mamiellophyceae</taxon>
        <taxon>Mamiellales</taxon>
        <taxon>Bathycoccaceae</taxon>
        <taxon>Ostreococcus</taxon>
    </lineage>
</organism>
<dbReference type="Pfam" id="PF17911">
    <property type="entry name" value="Ski2_N"/>
    <property type="match status" value="1"/>
</dbReference>
<dbReference type="InterPro" id="IPR014001">
    <property type="entry name" value="Helicase_ATP-bd"/>
</dbReference>
<dbReference type="SMART" id="SM00487">
    <property type="entry name" value="DEXDc"/>
    <property type="match status" value="1"/>
</dbReference>
<feature type="compositionally biased region" description="Acidic residues" evidence="5">
    <location>
        <begin position="684"/>
        <end position="706"/>
    </location>
</feature>
<feature type="domain" description="Helicase ATP-binding" evidence="6">
    <location>
        <begin position="780"/>
        <end position="935"/>
    </location>
</feature>